<keyword evidence="6 8" id="KW-1133">Transmembrane helix</keyword>
<evidence type="ECO:0000256" key="2">
    <source>
        <dbReference type="ARBA" id="ARBA00022475"/>
    </source>
</evidence>
<dbReference type="Pfam" id="PF00664">
    <property type="entry name" value="ABC_membrane"/>
    <property type="match status" value="1"/>
</dbReference>
<evidence type="ECO:0000313" key="12">
    <source>
        <dbReference type="Proteomes" id="UP001606210"/>
    </source>
</evidence>
<name>A0ABW7FB62_9BURK</name>
<dbReference type="RefSeq" id="WP_394482370.1">
    <property type="nucleotide sequence ID" value="NZ_JBIGHV010000008.1"/>
</dbReference>
<feature type="domain" description="ABC transporter" evidence="9">
    <location>
        <begin position="344"/>
        <end position="582"/>
    </location>
</feature>
<evidence type="ECO:0000256" key="7">
    <source>
        <dbReference type="ARBA" id="ARBA00023136"/>
    </source>
</evidence>
<evidence type="ECO:0000259" key="9">
    <source>
        <dbReference type="PROSITE" id="PS50893"/>
    </source>
</evidence>
<evidence type="ECO:0000259" key="10">
    <source>
        <dbReference type="PROSITE" id="PS50929"/>
    </source>
</evidence>
<proteinExistence type="predicted"/>
<dbReference type="PROSITE" id="PS50929">
    <property type="entry name" value="ABC_TM1F"/>
    <property type="match status" value="1"/>
</dbReference>
<keyword evidence="7 8" id="KW-0472">Membrane</keyword>
<keyword evidence="4" id="KW-0547">Nucleotide-binding</keyword>
<reference evidence="11 12" key="1">
    <citation type="submission" date="2024-08" db="EMBL/GenBank/DDBJ databases">
        <authorList>
            <person name="Lu H."/>
        </authorList>
    </citation>
    <scope>NUCLEOTIDE SEQUENCE [LARGE SCALE GENOMIC DNA]</scope>
    <source>
        <strain evidence="11 12">LYH14W</strain>
    </source>
</reference>
<evidence type="ECO:0000256" key="1">
    <source>
        <dbReference type="ARBA" id="ARBA00004651"/>
    </source>
</evidence>
<feature type="transmembrane region" description="Helical" evidence="8">
    <location>
        <begin position="64"/>
        <end position="82"/>
    </location>
</feature>
<accession>A0ABW7FB62</accession>
<keyword evidence="5 11" id="KW-0067">ATP-binding</keyword>
<feature type="domain" description="ABC transmembrane type-1" evidence="10">
    <location>
        <begin position="30"/>
        <end position="312"/>
    </location>
</feature>
<evidence type="ECO:0000256" key="6">
    <source>
        <dbReference type="ARBA" id="ARBA00022989"/>
    </source>
</evidence>
<protein>
    <submittedName>
        <fullName evidence="11">ABC transporter ATP-binding protein</fullName>
    </submittedName>
</protein>
<dbReference type="InterPro" id="IPR036640">
    <property type="entry name" value="ABC1_TM_sf"/>
</dbReference>
<evidence type="ECO:0000256" key="5">
    <source>
        <dbReference type="ARBA" id="ARBA00022840"/>
    </source>
</evidence>
<keyword evidence="3 8" id="KW-0812">Transmembrane</keyword>
<dbReference type="PANTHER" id="PTHR24221:SF300">
    <property type="entry name" value="MULTIDRUG RESISTANCE-LIKE ATP-BINDING PROTEIN MDLA"/>
    <property type="match status" value="1"/>
</dbReference>
<dbReference type="GO" id="GO:0005524">
    <property type="term" value="F:ATP binding"/>
    <property type="evidence" value="ECO:0007669"/>
    <property type="project" value="UniProtKB-KW"/>
</dbReference>
<feature type="transmembrane region" description="Helical" evidence="8">
    <location>
        <begin position="289"/>
        <end position="310"/>
    </location>
</feature>
<feature type="transmembrane region" description="Helical" evidence="8">
    <location>
        <begin position="24"/>
        <end position="44"/>
    </location>
</feature>
<evidence type="ECO:0000256" key="8">
    <source>
        <dbReference type="SAM" id="Phobius"/>
    </source>
</evidence>
<dbReference type="SMART" id="SM00382">
    <property type="entry name" value="AAA"/>
    <property type="match status" value="1"/>
</dbReference>
<evidence type="ECO:0000313" key="11">
    <source>
        <dbReference type="EMBL" id="MFG6432477.1"/>
    </source>
</evidence>
<dbReference type="InterPro" id="IPR011527">
    <property type="entry name" value="ABC1_TM_dom"/>
</dbReference>
<dbReference type="PANTHER" id="PTHR24221">
    <property type="entry name" value="ATP-BINDING CASSETTE SUB-FAMILY B"/>
    <property type="match status" value="1"/>
</dbReference>
<dbReference type="Proteomes" id="UP001606210">
    <property type="component" value="Unassembled WGS sequence"/>
</dbReference>
<keyword evidence="12" id="KW-1185">Reference proteome</keyword>
<dbReference type="InterPro" id="IPR003593">
    <property type="entry name" value="AAA+_ATPase"/>
</dbReference>
<dbReference type="InterPro" id="IPR039421">
    <property type="entry name" value="Type_1_exporter"/>
</dbReference>
<dbReference type="Gene3D" id="3.40.50.300">
    <property type="entry name" value="P-loop containing nucleotide triphosphate hydrolases"/>
    <property type="match status" value="1"/>
</dbReference>
<keyword evidence="2" id="KW-1003">Cell membrane</keyword>
<dbReference type="PROSITE" id="PS00211">
    <property type="entry name" value="ABC_TRANSPORTER_1"/>
    <property type="match status" value="1"/>
</dbReference>
<gene>
    <name evidence="11" type="ORF">ACG00Y_21335</name>
</gene>
<comment type="subcellular location">
    <subcellularLocation>
        <location evidence="1">Cell membrane</location>
        <topology evidence="1">Multi-pass membrane protein</topology>
    </subcellularLocation>
</comment>
<evidence type="ECO:0000256" key="3">
    <source>
        <dbReference type="ARBA" id="ARBA00022692"/>
    </source>
</evidence>
<dbReference type="SUPFAM" id="SSF52540">
    <property type="entry name" value="P-loop containing nucleoside triphosphate hydrolases"/>
    <property type="match status" value="1"/>
</dbReference>
<dbReference type="PROSITE" id="PS50893">
    <property type="entry name" value="ABC_TRANSPORTER_2"/>
    <property type="match status" value="1"/>
</dbReference>
<evidence type="ECO:0000256" key="4">
    <source>
        <dbReference type="ARBA" id="ARBA00022741"/>
    </source>
</evidence>
<feature type="transmembrane region" description="Helical" evidence="8">
    <location>
        <begin position="169"/>
        <end position="187"/>
    </location>
</feature>
<dbReference type="SUPFAM" id="SSF90123">
    <property type="entry name" value="ABC transporter transmembrane region"/>
    <property type="match status" value="1"/>
</dbReference>
<comment type="caution">
    <text evidence="11">The sequence shown here is derived from an EMBL/GenBank/DDBJ whole genome shotgun (WGS) entry which is preliminary data.</text>
</comment>
<dbReference type="EMBL" id="JBIGHV010000008">
    <property type="protein sequence ID" value="MFG6432477.1"/>
    <property type="molecule type" value="Genomic_DNA"/>
</dbReference>
<dbReference type="InterPro" id="IPR003439">
    <property type="entry name" value="ABC_transporter-like_ATP-bd"/>
</dbReference>
<organism evidence="11 12">
    <name type="scientific">Pelomonas parva</name>
    <dbReference type="NCBI Taxonomy" id="3299032"/>
    <lineage>
        <taxon>Bacteria</taxon>
        <taxon>Pseudomonadati</taxon>
        <taxon>Pseudomonadota</taxon>
        <taxon>Betaproteobacteria</taxon>
        <taxon>Burkholderiales</taxon>
        <taxon>Sphaerotilaceae</taxon>
        <taxon>Roseateles</taxon>
    </lineage>
</organism>
<dbReference type="InterPro" id="IPR027417">
    <property type="entry name" value="P-loop_NTPase"/>
</dbReference>
<feature type="transmembrane region" description="Helical" evidence="8">
    <location>
        <begin position="256"/>
        <end position="277"/>
    </location>
</feature>
<dbReference type="Pfam" id="PF00005">
    <property type="entry name" value="ABC_tran"/>
    <property type="match status" value="1"/>
</dbReference>
<dbReference type="Gene3D" id="1.20.1560.10">
    <property type="entry name" value="ABC transporter type 1, transmembrane domain"/>
    <property type="match status" value="1"/>
</dbReference>
<dbReference type="InterPro" id="IPR017871">
    <property type="entry name" value="ABC_transporter-like_CS"/>
</dbReference>
<dbReference type="CDD" id="cd18541">
    <property type="entry name" value="ABC_6TM_TmrB_like"/>
    <property type="match status" value="1"/>
</dbReference>
<sequence length="592" mass="63587">MPVLATSPSVGLTRMLAAFVREHWRAYASAAAMLSCIAALTVWIPRQVGHVVDALVAGGLKGPALIEQLALLVAAGLVIYLLRVGWRLTLFKAAYRLGARLRTRLFARLALQGPAYFQGQRTGDLMALATNDIDAVEQAAGEAMLAGFDGSQTLLLVLAMMTISIDWRLGLAALVPFPLMALAFWWISKHLHEAAQDSLGRFGDLNQQVQESLAGVRTLRALGLVGRNEQRFRELADSAAEASFRSQRWEAAYEPAVGMTLGAATAIALAVGGWLVAQREISIGQLTAFTMYLGQLIWPMFAAGWVLALLERGRAAWTRLSPVLDAPLTLADEGSAVLPVQATLRAEGLTFSFPNARRPALEGVDLTLAPGRTLGIVGATGAGKSTFVRLLLRQSEPDAGRLRLADVPLPDLPLATLRAHIAWVPQEAFLFSASVAENIALARPDATPADIEAAARLAAVHDDIARLPNGYATEVGERGVTLSGGQRQRVAIARALLSDAPLLVLDDALSAVDTGTETDILSHLRELRSARPDRSVIVIAHRLSALMDADEVIVLKQGHVIERGTHVQLLELGGWYAAQWRYQQIEASLEAA</sequence>